<sequence length="369" mass="42036">MFALFKKKSSTSQDSYQASWLVRHIPPSIKQRWSRWISKRLPPQAKVTLSHKGIFILPSAFGFAWLALILLLYLFGTNYQNNLVIGLSLLLGSVFHTCIIYSYKNLAGLTFSAVAPADAYAHQSHSFPILLTGHNKQTNTETTHQQICLQFSQQRHFRLKQTDENSVATVFYDNPRRGWLRPGRITVWSNFPLGLFKAWSYVDLDLKQLVFAQPIECDIKLTSQSSTQDDNQINGTTRAGVDDYTGLRSYVTGESLKQVAWKQVAQGKGMLTKEFNEPEGMPVWLSLTEQTADNLELKLSQLSWQVNKLSERKQVFGLILDQQTLAQNCGEQHRLACQKAIALYRPEMSMQPERDNDTNIFEQAVNNAR</sequence>
<proteinExistence type="predicted"/>
<keyword evidence="1" id="KW-0472">Membrane</keyword>
<dbReference type="RefSeq" id="WP_167678000.1">
    <property type="nucleotide sequence ID" value="NZ_CP050313.1"/>
</dbReference>
<dbReference type="PANTHER" id="PTHR34351:SF1">
    <property type="entry name" value="SLR1927 PROTEIN"/>
    <property type="match status" value="1"/>
</dbReference>
<evidence type="ECO:0000313" key="3">
    <source>
        <dbReference type="Proteomes" id="UP000502608"/>
    </source>
</evidence>
<reference evidence="2 3" key="1">
    <citation type="submission" date="2020-03" db="EMBL/GenBank/DDBJ databases">
        <title>Complete genome sequence of Shewanella sp.</title>
        <authorList>
            <person name="Kim Y.-S."/>
            <person name="Kim S.-J."/>
            <person name="Jung H.-K."/>
            <person name="Kim K.-H."/>
        </authorList>
    </citation>
    <scope>NUCLEOTIDE SEQUENCE [LARGE SCALE GENOMIC DNA]</scope>
    <source>
        <strain evidence="2 3">PN3F2</strain>
    </source>
</reference>
<dbReference type="KEGG" id="saes:HBH39_10350"/>
<dbReference type="Proteomes" id="UP000502608">
    <property type="component" value="Chromosome"/>
</dbReference>
<organism evidence="2 3">
    <name type="scientific">Shewanella aestuarii</name>
    <dbReference type="NCBI Taxonomy" id="1028752"/>
    <lineage>
        <taxon>Bacteria</taxon>
        <taxon>Pseudomonadati</taxon>
        <taxon>Pseudomonadota</taxon>
        <taxon>Gammaproteobacteria</taxon>
        <taxon>Alteromonadales</taxon>
        <taxon>Shewanellaceae</taxon>
        <taxon>Shewanella</taxon>
    </lineage>
</organism>
<gene>
    <name evidence="2" type="ORF">HBH39_10350</name>
</gene>
<name>A0A6G9QLV7_9GAMM</name>
<evidence type="ECO:0000256" key="1">
    <source>
        <dbReference type="SAM" id="Phobius"/>
    </source>
</evidence>
<evidence type="ECO:0000313" key="2">
    <source>
        <dbReference type="EMBL" id="QIR14839.1"/>
    </source>
</evidence>
<keyword evidence="1" id="KW-1133">Transmembrane helix</keyword>
<dbReference type="PANTHER" id="PTHR34351">
    <property type="entry name" value="SLR1927 PROTEIN-RELATED"/>
    <property type="match status" value="1"/>
</dbReference>
<feature type="transmembrane region" description="Helical" evidence="1">
    <location>
        <begin position="54"/>
        <end position="76"/>
    </location>
</feature>
<dbReference type="AlphaFoldDB" id="A0A6G9QLV7"/>
<dbReference type="EMBL" id="CP050313">
    <property type="protein sequence ID" value="QIR14839.1"/>
    <property type="molecule type" value="Genomic_DNA"/>
</dbReference>
<keyword evidence="3" id="KW-1185">Reference proteome</keyword>
<accession>A0A6G9QLV7</accession>
<keyword evidence="1" id="KW-0812">Transmembrane</keyword>
<feature type="transmembrane region" description="Helical" evidence="1">
    <location>
        <begin position="82"/>
        <end position="103"/>
    </location>
</feature>
<protein>
    <submittedName>
        <fullName evidence="2">DUF58 domain-containing protein</fullName>
    </submittedName>
</protein>